<organism evidence="1 2">
    <name type="scientific">Ambrosiozyma monospora</name>
    <name type="common">Yeast</name>
    <name type="synonym">Endomycopsis monosporus</name>
    <dbReference type="NCBI Taxonomy" id="43982"/>
    <lineage>
        <taxon>Eukaryota</taxon>
        <taxon>Fungi</taxon>
        <taxon>Dikarya</taxon>
        <taxon>Ascomycota</taxon>
        <taxon>Saccharomycotina</taxon>
        <taxon>Pichiomycetes</taxon>
        <taxon>Pichiales</taxon>
        <taxon>Pichiaceae</taxon>
        <taxon>Ambrosiozyma</taxon>
    </lineage>
</organism>
<dbReference type="Proteomes" id="UP001165064">
    <property type="component" value="Unassembled WGS sequence"/>
</dbReference>
<comment type="caution">
    <text evidence="1">The sequence shown here is derived from an EMBL/GenBank/DDBJ whole genome shotgun (WGS) entry which is preliminary data.</text>
</comment>
<evidence type="ECO:0000313" key="1">
    <source>
        <dbReference type="EMBL" id="GME78360.1"/>
    </source>
</evidence>
<gene>
    <name evidence="1" type="ORF">Amon02_000340800</name>
</gene>
<dbReference type="EMBL" id="BSXS01002165">
    <property type="protein sequence ID" value="GME78360.1"/>
    <property type="molecule type" value="Genomic_DNA"/>
</dbReference>
<reference evidence="1" key="1">
    <citation type="submission" date="2023-04" db="EMBL/GenBank/DDBJ databases">
        <title>Ambrosiozyma monospora NBRC 10751.</title>
        <authorList>
            <person name="Ichikawa N."/>
            <person name="Sato H."/>
            <person name="Tonouchi N."/>
        </authorList>
    </citation>
    <scope>NUCLEOTIDE SEQUENCE</scope>
    <source>
        <strain evidence="1">NBRC 10751</strain>
    </source>
</reference>
<accession>A0ACB5T0A4</accession>
<protein>
    <submittedName>
        <fullName evidence="1">Unnamed protein product</fullName>
    </submittedName>
</protein>
<keyword evidence="2" id="KW-1185">Reference proteome</keyword>
<evidence type="ECO:0000313" key="2">
    <source>
        <dbReference type="Proteomes" id="UP001165064"/>
    </source>
</evidence>
<proteinExistence type="predicted"/>
<name>A0ACB5T0A4_AMBMO</name>
<sequence length="621" mass="70541">MLTIFYLLAFWVSCTTAFYLPGVAPTSYKDGEDVPLFVNHITPSLKKEDTDAKTYLYSYDYYFPRFHFCQPENLEKQSESLGSIIFGDRIFNSPFDIKMRRDSTCNKLCVATYSKTDAVFVNRNIRAGFMFNWLVDGLPVARNTNDTKTHTNFYSSGFNLGIVDEENTPHLYNHFDIFIEYHERAEDNYRVVGVTVEPKSVAYEDVDEPNCAATDLKPVELNQQQETSVAFTYSIRFIESPTVWATRWDKYLHVYDPKIQWFSLVNFSLIVIFLSIIMSHVLVKTLRNDIQKYNEVNLDDDVIDDLGWKLVYGDVFRPPSNPMLLSTLVGSGVQLLLMGLATTGFALLGLLSPSNRGSLSTVMFILYAIFGAVGAYVSAYVYKFFNGEDWKTNMLLAPLLVPGALFGLFIFFNFFLIWVNSSGAVPLGTMLAIVVIWFVVSVPLSCAGSLLGFRKAPIELPCKVNQIPRQIPPQPGYLQTKWLALIAGIFPFGAIAIEMYFIYNSLWFNRIYYMFGFLFFCFILMLITTLLVTLLLVYYVLCNENYKWQWKSFFLGAGISVYIFVHAIFLSKFKLGGLTSIALYFGYSLVISCGIGLLCGAVGFLGSMYFVLNIYGQIKVD</sequence>